<dbReference type="InterPro" id="IPR050266">
    <property type="entry name" value="AB_hydrolase_sf"/>
</dbReference>
<organism evidence="2 3">
    <name type="scientific">Marinomonas arenicola</name>
    <dbReference type="NCBI Taxonomy" id="569601"/>
    <lineage>
        <taxon>Bacteria</taxon>
        <taxon>Pseudomonadati</taxon>
        <taxon>Pseudomonadota</taxon>
        <taxon>Gammaproteobacteria</taxon>
        <taxon>Oceanospirillales</taxon>
        <taxon>Oceanospirillaceae</taxon>
        <taxon>Marinomonas</taxon>
    </lineage>
</organism>
<dbReference type="EMBL" id="JBAKAR010000018">
    <property type="protein sequence ID" value="MEL0614647.1"/>
    <property type="molecule type" value="Genomic_DNA"/>
</dbReference>
<name>A0ABU9G830_9GAMM</name>
<protein>
    <submittedName>
        <fullName evidence="2">Alpha/beta hydrolase</fullName>
    </submittedName>
</protein>
<reference evidence="2 3" key="1">
    <citation type="submission" date="2024-02" db="EMBL/GenBank/DDBJ databases">
        <title>Bacteria isolated from the canopy kelp, Nereocystis luetkeana.</title>
        <authorList>
            <person name="Pfister C.A."/>
            <person name="Younker I.T."/>
            <person name="Light S.H."/>
        </authorList>
    </citation>
    <scope>NUCLEOTIDE SEQUENCE [LARGE SCALE GENOMIC DNA]</scope>
    <source>
        <strain evidence="2 3">TI.4.07</strain>
    </source>
</reference>
<dbReference type="GO" id="GO:0016787">
    <property type="term" value="F:hydrolase activity"/>
    <property type="evidence" value="ECO:0007669"/>
    <property type="project" value="UniProtKB-KW"/>
</dbReference>
<proteinExistence type="predicted"/>
<dbReference type="InterPro" id="IPR000073">
    <property type="entry name" value="AB_hydrolase_1"/>
</dbReference>
<dbReference type="PANTHER" id="PTHR43798">
    <property type="entry name" value="MONOACYLGLYCEROL LIPASE"/>
    <property type="match status" value="1"/>
</dbReference>
<feature type="domain" description="AB hydrolase-1" evidence="1">
    <location>
        <begin position="39"/>
        <end position="290"/>
    </location>
</feature>
<dbReference type="Proteomes" id="UP001379949">
    <property type="component" value="Unassembled WGS sequence"/>
</dbReference>
<dbReference type="Gene3D" id="3.40.50.1820">
    <property type="entry name" value="alpha/beta hydrolase"/>
    <property type="match status" value="1"/>
</dbReference>
<dbReference type="PANTHER" id="PTHR43798:SF33">
    <property type="entry name" value="HYDROLASE, PUTATIVE (AFU_ORTHOLOGUE AFUA_2G14860)-RELATED"/>
    <property type="match status" value="1"/>
</dbReference>
<dbReference type="RefSeq" id="WP_341568006.1">
    <property type="nucleotide sequence ID" value="NZ_JBAKAR010000018.1"/>
</dbReference>
<dbReference type="InterPro" id="IPR029058">
    <property type="entry name" value="AB_hydrolase_fold"/>
</dbReference>
<sequence length="307" mass="34996">MSRLLHGNEWLDAWRHEFVDGYTVGYVGPVRDERPNLHFLHGNGFAVQTYRQFLSALGEDYNLILQEAAGHGRSSAGRRFVGWNATAERFSASLKPRMASLPKQKMMGVGHSFGGCMTLLMGTQDPALFDRLVLLDPALFPPRLLWLLRAVTFLGLKNHVPLAKQAKRRRVKWESIDQVKANFTGRGTFKGWHPSCLEDYIEHSIRQDKASREYHLACPSWMEAAVFASYPKGLWKAIRSISVPTYIVQGKETFSYFKEAYQLAARINPNIQVIEVEGGHCFMQQYPEQSAKKVREILKQEIKPRTG</sequence>
<evidence type="ECO:0000259" key="1">
    <source>
        <dbReference type="Pfam" id="PF12697"/>
    </source>
</evidence>
<dbReference type="SUPFAM" id="SSF53474">
    <property type="entry name" value="alpha/beta-Hydrolases"/>
    <property type="match status" value="1"/>
</dbReference>
<evidence type="ECO:0000313" key="3">
    <source>
        <dbReference type="Proteomes" id="UP001379949"/>
    </source>
</evidence>
<evidence type="ECO:0000313" key="2">
    <source>
        <dbReference type="EMBL" id="MEL0614647.1"/>
    </source>
</evidence>
<keyword evidence="2" id="KW-0378">Hydrolase</keyword>
<keyword evidence="3" id="KW-1185">Reference proteome</keyword>
<dbReference type="Pfam" id="PF12697">
    <property type="entry name" value="Abhydrolase_6"/>
    <property type="match status" value="1"/>
</dbReference>
<accession>A0ABU9G830</accession>
<gene>
    <name evidence="2" type="ORF">V6242_15940</name>
</gene>
<comment type="caution">
    <text evidence="2">The sequence shown here is derived from an EMBL/GenBank/DDBJ whole genome shotgun (WGS) entry which is preliminary data.</text>
</comment>